<accession>A0A811U9Y1</accession>
<dbReference type="Proteomes" id="UP000606786">
    <property type="component" value="Unassembled WGS sequence"/>
</dbReference>
<comment type="caution">
    <text evidence="1">The sequence shown here is derived from an EMBL/GenBank/DDBJ whole genome shotgun (WGS) entry which is preliminary data.</text>
</comment>
<sequence length="76" mass="8247">MASALVRCSNGPAALAVDALYMALAGNWLASGKEQRPSARYVRHTPPSVRSFTHSTPDIALLVELPRPIARLRTFT</sequence>
<keyword evidence="2" id="KW-1185">Reference proteome</keyword>
<dbReference type="EMBL" id="CAJHJT010000001">
    <property type="protein sequence ID" value="CAD6994133.1"/>
    <property type="molecule type" value="Genomic_DNA"/>
</dbReference>
<dbReference type="AlphaFoldDB" id="A0A811U9Y1"/>
<name>A0A811U9Y1_CERCA</name>
<proteinExistence type="predicted"/>
<reference evidence="1" key="1">
    <citation type="submission" date="2020-11" db="EMBL/GenBank/DDBJ databases">
        <authorList>
            <person name="Whitehead M."/>
        </authorList>
    </citation>
    <scope>NUCLEOTIDE SEQUENCE</scope>
    <source>
        <strain evidence="1">EGII</strain>
    </source>
</reference>
<protein>
    <submittedName>
        <fullName evidence="1">(Mediterranean fruit fly) hypothetical protein</fullName>
    </submittedName>
</protein>
<evidence type="ECO:0000313" key="1">
    <source>
        <dbReference type="EMBL" id="CAD6994133.1"/>
    </source>
</evidence>
<organism evidence="1 2">
    <name type="scientific">Ceratitis capitata</name>
    <name type="common">Mediterranean fruit fly</name>
    <name type="synonym">Tephritis capitata</name>
    <dbReference type="NCBI Taxonomy" id="7213"/>
    <lineage>
        <taxon>Eukaryota</taxon>
        <taxon>Metazoa</taxon>
        <taxon>Ecdysozoa</taxon>
        <taxon>Arthropoda</taxon>
        <taxon>Hexapoda</taxon>
        <taxon>Insecta</taxon>
        <taxon>Pterygota</taxon>
        <taxon>Neoptera</taxon>
        <taxon>Endopterygota</taxon>
        <taxon>Diptera</taxon>
        <taxon>Brachycera</taxon>
        <taxon>Muscomorpha</taxon>
        <taxon>Tephritoidea</taxon>
        <taxon>Tephritidae</taxon>
        <taxon>Ceratitis</taxon>
        <taxon>Ceratitis</taxon>
    </lineage>
</organism>
<evidence type="ECO:0000313" key="2">
    <source>
        <dbReference type="Proteomes" id="UP000606786"/>
    </source>
</evidence>
<gene>
    <name evidence="1" type="ORF">CCAP1982_LOCUS2899</name>
</gene>